<gene>
    <name evidence="18" type="primary">cyoD</name>
    <name evidence="18" type="ORF">AB6724_06435</name>
</gene>
<sequence>MSAHDIHAGHDDHHAHDDLHVSLGDYVKGFILAVILTAIPFALVMGNVIQDRATAVAVLGLFAVVQIIVHMVYFLHMNGKIQGGWTMLSTIFTVVFVAIGIAGTLWVMFHMNTNMMPKHEMPMAPAMSAPAAVTP</sequence>
<evidence type="ECO:0000256" key="11">
    <source>
        <dbReference type="ARBA" id="ARBA00023136"/>
    </source>
</evidence>
<keyword evidence="10" id="KW-0560">Oxidoreductase</keyword>
<evidence type="ECO:0000256" key="5">
    <source>
        <dbReference type="ARBA" id="ARBA00022448"/>
    </source>
</evidence>
<evidence type="ECO:0000313" key="19">
    <source>
        <dbReference type="Proteomes" id="UP001561046"/>
    </source>
</evidence>
<proteinExistence type="inferred from homology"/>
<dbReference type="PANTHER" id="PTHR36835:SF1">
    <property type="entry name" value="CYTOCHROME BO(3) UBIQUINOL OXIDASE SUBUNIT 4"/>
    <property type="match status" value="1"/>
</dbReference>
<keyword evidence="11 17" id="KW-0472">Membrane</keyword>
<reference evidence="18 19" key="1">
    <citation type="journal article" date="2013" name="Int. J. Syst. Evol. Microbiol.">
        <title>Comamonas guangdongensis sp. nov., isolated from subterranean forest sediment, and emended description of the genus Comamonas.</title>
        <authorList>
            <person name="Zhang J."/>
            <person name="Wang Y."/>
            <person name="Zhou S."/>
            <person name="Wu C."/>
            <person name="He J."/>
            <person name="Li F."/>
        </authorList>
    </citation>
    <scope>NUCLEOTIDE SEQUENCE [LARGE SCALE GENOMIC DNA]</scope>
    <source>
        <strain evidence="18 19">CCTCC AB2011133</strain>
    </source>
</reference>
<dbReference type="Pfam" id="PF03626">
    <property type="entry name" value="COX4_pro"/>
    <property type="match status" value="1"/>
</dbReference>
<evidence type="ECO:0000256" key="7">
    <source>
        <dbReference type="ARBA" id="ARBA00022692"/>
    </source>
</evidence>
<keyword evidence="6" id="KW-1003">Cell membrane</keyword>
<evidence type="ECO:0000256" key="12">
    <source>
        <dbReference type="ARBA" id="ARBA00025694"/>
    </source>
</evidence>
<comment type="function">
    <text evidence="12">Cytochrome bo(3) ubiquinol terminal oxidase is the component of the aerobic respiratory chain of E.coli that predominates when cells are grown at high aeration. Has proton pump activity across the membrane in addition to electron transfer, pumping 2 protons/electron.</text>
</comment>
<dbReference type="InterPro" id="IPR050968">
    <property type="entry name" value="Cytochrome_c_oxidase_bac_sub4"/>
</dbReference>
<feature type="transmembrane region" description="Helical" evidence="17">
    <location>
        <begin position="29"/>
        <end position="49"/>
    </location>
</feature>
<keyword evidence="8" id="KW-0249">Electron transport</keyword>
<keyword evidence="5" id="KW-0813">Transport</keyword>
<evidence type="ECO:0000256" key="16">
    <source>
        <dbReference type="ARBA" id="ARBA00032185"/>
    </source>
</evidence>
<dbReference type="InterPro" id="IPR014210">
    <property type="entry name" value="Cyt_o_ubiqinol_oxidase_su4"/>
</dbReference>
<dbReference type="EMBL" id="JBFYGN010000005">
    <property type="protein sequence ID" value="MEX8192474.1"/>
    <property type="molecule type" value="Genomic_DNA"/>
</dbReference>
<evidence type="ECO:0000256" key="6">
    <source>
        <dbReference type="ARBA" id="ARBA00022475"/>
    </source>
</evidence>
<dbReference type="InterPro" id="IPR005171">
    <property type="entry name" value="Cyt_c_oxidase_su4_prok"/>
</dbReference>
<evidence type="ECO:0000256" key="17">
    <source>
        <dbReference type="SAM" id="Phobius"/>
    </source>
</evidence>
<evidence type="ECO:0000256" key="10">
    <source>
        <dbReference type="ARBA" id="ARBA00023002"/>
    </source>
</evidence>
<comment type="similarity">
    <text evidence="2">Belongs to the cytochrome c oxidase bacterial subunit 4 family.</text>
</comment>
<protein>
    <recommendedName>
        <fullName evidence="4">Cytochrome bo(3) ubiquinol oxidase subunit 4</fullName>
    </recommendedName>
    <alternativeName>
        <fullName evidence="16">Cytochrome o ubiquinol oxidase subunit 4</fullName>
    </alternativeName>
    <alternativeName>
        <fullName evidence="13">Oxidase bo(3) subunit 4</fullName>
    </alternativeName>
    <alternativeName>
        <fullName evidence="14">Ubiquinol oxidase polypeptide IV</fullName>
    </alternativeName>
    <alternativeName>
        <fullName evidence="15">Ubiquinol oxidase subunit 4</fullName>
    </alternativeName>
</protein>
<evidence type="ECO:0000256" key="3">
    <source>
        <dbReference type="ARBA" id="ARBA00011700"/>
    </source>
</evidence>
<evidence type="ECO:0000256" key="2">
    <source>
        <dbReference type="ARBA" id="ARBA00008079"/>
    </source>
</evidence>
<feature type="transmembrane region" description="Helical" evidence="17">
    <location>
        <begin position="56"/>
        <end position="75"/>
    </location>
</feature>
<evidence type="ECO:0000256" key="8">
    <source>
        <dbReference type="ARBA" id="ARBA00022982"/>
    </source>
</evidence>
<name>A0ABV3ZUA9_9BURK</name>
<accession>A0ABV3ZUA9</accession>
<dbReference type="Proteomes" id="UP001561046">
    <property type="component" value="Unassembled WGS sequence"/>
</dbReference>
<organism evidence="18 19">
    <name type="scientific">Comamonas guangdongensis</name>
    <dbReference type="NCBI Taxonomy" id="510515"/>
    <lineage>
        <taxon>Bacteria</taxon>
        <taxon>Pseudomonadati</taxon>
        <taxon>Pseudomonadota</taxon>
        <taxon>Betaproteobacteria</taxon>
        <taxon>Burkholderiales</taxon>
        <taxon>Comamonadaceae</taxon>
        <taxon>Comamonas</taxon>
    </lineage>
</organism>
<evidence type="ECO:0000256" key="13">
    <source>
        <dbReference type="ARBA" id="ARBA00030071"/>
    </source>
</evidence>
<evidence type="ECO:0000256" key="1">
    <source>
        <dbReference type="ARBA" id="ARBA00004651"/>
    </source>
</evidence>
<feature type="transmembrane region" description="Helical" evidence="17">
    <location>
        <begin position="87"/>
        <end position="109"/>
    </location>
</feature>
<comment type="subcellular location">
    <subcellularLocation>
        <location evidence="1">Cell membrane</location>
        <topology evidence="1">Multi-pass membrane protein</topology>
    </subcellularLocation>
</comment>
<evidence type="ECO:0000256" key="14">
    <source>
        <dbReference type="ARBA" id="ARBA00030211"/>
    </source>
</evidence>
<comment type="caution">
    <text evidence="18">The sequence shown here is derived from an EMBL/GenBank/DDBJ whole genome shotgun (WGS) entry which is preliminary data.</text>
</comment>
<dbReference type="NCBIfam" id="TIGR02847">
    <property type="entry name" value="CyoD"/>
    <property type="match status" value="1"/>
</dbReference>
<evidence type="ECO:0000256" key="9">
    <source>
        <dbReference type="ARBA" id="ARBA00022989"/>
    </source>
</evidence>
<evidence type="ECO:0000256" key="15">
    <source>
        <dbReference type="ARBA" id="ARBA00031887"/>
    </source>
</evidence>
<dbReference type="PANTHER" id="PTHR36835">
    <property type="entry name" value="CYTOCHROME BO(3) UBIQUINOL OXIDASE SUBUNIT 4"/>
    <property type="match status" value="1"/>
</dbReference>
<keyword evidence="19" id="KW-1185">Reference proteome</keyword>
<keyword evidence="9 17" id="KW-1133">Transmembrane helix</keyword>
<evidence type="ECO:0000256" key="4">
    <source>
        <dbReference type="ARBA" id="ARBA00014689"/>
    </source>
</evidence>
<dbReference type="RefSeq" id="WP_369337674.1">
    <property type="nucleotide sequence ID" value="NZ_JBFYGN010000005.1"/>
</dbReference>
<comment type="subunit">
    <text evidence="3">Heterooctamer of two A chains, two B chains, two C chains and two D chains.</text>
</comment>
<evidence type="ECO:0000313" key="18">
    <source>
        <dbReference type="EMBL" id="MEX8192474.1"/>
    </source>
</evidence>
<keyword evidence="7 17" id="KW-0812">Transmembrane</keyword>